<evidence type="ECO:0008006" key="4">
    <source>
        <dbReference type="Google" id="ProtNLM"/>
    </source>
</evidence>
<name>A0A2M8QFK9_9CHLR</name>
<organism evidence="2 3">
    <name type="scientific">Candidatus Thermofonsia Clade 3 bacterium</name>
    <dbReference type="NCBI Taxonomy" id="2364212"/>
    <lineage>
        <taxon>Bacteria</taxon>
        <taxon>Bacillati</taxon>
        <taxon>Chloroflexota</taxon>
        <taxon>Candidatus Thermofontia</taxon>
        <taxon>Candidatus Thermofonsia Clade 3</taxon>
    </lineage>
</organism>
<protein>
    <recommendedName>
        <fullName evidence="4">ABC transporter substrate-binding protein</fullName>
    </recommendedName>
</protein>
<feature type="chain" id="PRO_5014986817" description="ABC transporter substrate-binding protein" evidence="1">
    <location>
        <begin position="26"/>
        <end position="432"/>
    </location>
</feature>
<comment type="caution">
    <text evidence="2">The sequence shown here is derived from an EMBL/GenBank/DDBJ whole genome shotgun (WGS) entry which is preliminary data.</text>
</comment>
<dbReference type="Gene3D" id="3.40.190.10">
    <property type="entry name" value="Periplasmic binding protein-like II"/>
    <property type="match status" value="1"/>
</dbReference>
<feature type="signal peptide" evidence="1">
    <location>
        <begin position="1"/>
        <end position="25"/>
    </location>
</feature>
<evidence type="ECO:0000313" key="3">
    <source>
        <dbReference type="Proteomes" id="UP000230790"/>
    </source>
</evidence>
<dbReference type="InterPro" id="IPR050490">
    <property type="entry name" value="Bact_solute-bd_prot1"/>
</dbReference>
<gene>
    <name evidence="2" type="ORF">CUN48_02905</name>
</gene>
<dbReference type="EMBL" id="PGTN01000011">
    <property type="protein sequence ID" value="PJF48574.1"/>
    <property type="molecule type" value="Genomic_DNA"/>
</dbReference>
<evidence type="ECO:0000313" key="2">
    <source>
        <dbReference type="EMBL" id="PJF48574.1"/>
    </source>
</evidence>
<dbReference type="Proteomes" id="UP000230790">
    <property type="component" value="Unassembled WGS sequence"/>
</dbReference>
<dbReference type="InterPro" id="IPR006059">
    <property type="entry name" value="SBP"/>
</dbReference>
<dbReference type="AlphaFoldDB" id="A0A2M8QFK9"/>
<dbReference type="Pfam" id="PF13416">
    <property type="entry name" value="SBP_bac_8"/>
    <property type="match status" value="1"/>
</dbReference>
<dbReference type="PANTHER" id="PTHR43649:SF12">
    <property type="entry name" value="DIACETYLCHITOBIOSE BINDING PROTEIN DASA"/>
    <property type="match status" value="1"/>
</dbReference>
<dbReference type="SUPFAM" id="SSF53850">
    <property type="entry name" value="Periplasmic binding protein-like II"/>
    <property type="match status" value="1"/>
</dbReference>
<sequence>MRLNRKRRAAHAWLAFSLLVLTACANVQPQRVIVAWHTLSGARERALLRLVDRWNQTNGEGVVIVPERRDPAAQHRALLEGAAASLLPDLVLVQPAEAALYAQRGLLAPLDPFADSEDATIHWDAADRADLFPFVQQAGRAPQGQLLGVPFGGEMQVMLRNRDWMGSLGQAEMPADWETFGKVCDGATDRIAGTTCFGFDPNAPSAEDWLYAHGAPIYDPLTQQVQIASANVVSALEALLNYLQSGRAYRTITPERSRDEFAAARVLLAFTSTEHLRDFVQTVRERSNFGLDVGTWPSATNSPSVSIRAPLWVVLRKTDDRRRAAWKFIRWLLEAEQTAQWAMEAEEIPARISALAAMDLNPEEPLDALRIQALRQIAPVARPAPLLSGWPCVQAELSNALRQIIEGQPLEDMLPLAQMRAQSLLNADCTQR</sequence>
<proteinExistence type="predicted"/>
<reference evidence="2 3" key="1">
    <citation type="submission" date="2017-11" db="EMBL/GenBank/DDBJ databases">
        <title>Evolution of Phototrophy in the Chloroflexi Phylum Driven by Horizontal Gene Transfer.</title>
        <authorList>
            <person name="Ward L.M."/>
            <person name="Hemp J."/>
            <person name="Shih P.M."/>
            <person name="Mcglynn S.E."/>
            <person name="Fischer W."/>
        </authorList>
    </citation>
    <scope>NUCLEOTIDE SEQUENCE [LARGE SCALE GENOMIC DNA]</scope>
    <source>
        <strain evidence="2">JP3_7</strain>
    </source>
</reference>
<dbReference type="PANTHER" id="PTHR43649">
    <property type="entry name" value="ARABINOSE-BINDING PROTEIN-RELATED"/>
    <property type="match status" value="1"/>
</dbReference>
<keyword evidence="1" id="KW-0732">Signal</keyword>
<evidence type="ECO:0000256" key="1">
    <source>
        <dbReference type="SAM" id="SignalP"/>
    </source>
</evidence>
<dbReference type="PROSITE" id="PS51257">
    <property type="entry name" value="PROKAR_LIPOPROTEIN"/>
    <property type="match status" value="1"/>
</dbReference>
<accession>A0A2M8QFK9</accession>